<sequence>MESFPISILLQLEIGDVNISLEITFNYQEYSIFTRKIQSKLAMFVGLSILRVSDQEK</sequence>
<evidence type="ECO:0000313" key="1">
    <source>
        <dbReference type="EMBL" id="CAG8747230.1"/>
    </source>
</evidence>
<dbReference type="Proteomes" id="UP000789375">
    <property type="component" value="Unassembled WGS sequence"/>
</dbReference>
<protein>
    <submittedName>
        <fullName evidence="1">15062_t:CDS:1</fullName>
    </submittedName>
</protein>
<reference evidence="1" key="1">
    <citation type="submission" date="2021-06" db="EMBL/GenBank/DDBJ databases">
        <authorList>
            <person name="Kallberg Y."/>
            <person name="Tangrot J."/>
            <person name="Rosling A."/>
        </authorList>
    </citation>
    <scope>NUCLEOTIDE SEQUENCE</scope>
    <source>
        <strain evidence="1">87-6 pot B 2015</strain>
    </source>
</reference>
<proteinExistence type="predicted"/>
<name>A0A9N9ISQ5_FUNMO</name>
<accession>A0A9N9ISQ5</accession>
<gene>
    <name evidence="1" type="ORF">FMOSSE_LOCUS16451</name>
</gene>
<dbReference type="EMBL" id="CAJVPP010023400">
    <property type="protein sequence ID" value="CAG8747230.1"/>
    <property type="molecule type" value="Genomic_DNA"/>
</dbReference>
<dbReference type="AlphaFoldDB" id="A0A9N9ISQ5"/>
<organism evidence="1 2">
    <name type="scientific">Funneliformis mosseae</name>
    <name type="common">Endomycorrhizal fungus</name>
    <name type="synonym">Glomus mosseae</name>
    <dbReference type="NCBI Taxonomy" id="27381"/>
    <lineage>
        <taxon>Eukaryota</taxon>
        <taxon>Fungi</taxon>
        <taxon>Fungi incertae sedis</taxon>
        <taxon>Mucoromycota</taxon>
        <taxon>Glomeromycotina</taxon>
        <taxon>Glomeromycetes</taxon>
        <taxon>Glomerales</taxon>
        <taxon>Glomeraceae</taxon>
        <taxon>Funneliformis</taxon>
    </lineage>
</organism>
<comment type="caution">
    <text evidence="1">The sequence shown here is derived from an EMBL/GenBank/DDBJ whole genome shotgun (WGS) entry which is preliminary data.</text>
</comment>
<feature type="non-terminal residue" evidence="1">
    <location>
        <position position="1"/>
    </location>
</feature>
<keyword evidence="2" id="KW-1185">Reference proteome</keyword>
<evidence type="ECO:0000313" key="2">
    <source>
        <dbReference type="Proteomes" id="UP000789375"/>
    </source>
</evidence>